<feature type="binding site" evidence="5">
    <location>
        <position position="92"/>
    </location>
    <ligand>
        <name>S-adenosyl-L-methionine</name>
        <dbReference type="ChEBI" id="CHEBI:59789"/>
    </ligand>
</feature>
<dbReference type="CDD" id="cd02440">
    <property type="entry name" value="AdoMet_MTases"/>
    <property type="match status" value="1"/>
</dbReference>
<comment type="subcellular location">
    <subcellularLocation>
        <location evidence="5">Mitochondrion inner membrane</location>
        <topology evidence="5">Peripheral membrane protein</topology>
        <orientation evidence="5">Matrix side</orientation>
    </subcellularLocation>
</comment>
<dbReference type="EC" id="2.1.1.114" evidence="5"/>
<dbReference type="GO" id="GO:0046872">
    <property type="term" value="F:metal ion binding"/>
    <property type="evidence" value="ECO:0007669"/>
    <property type="project" value="UniProtKB-KW"/>
</dbReference>
<feature type="binding site" evidence="5">
    <location>
        <position position="206"/>
    </location>
    <ligand>
        <name>Mg(2+)</name>
        <dbReference type="ChEBI" id="CHEBI:18420"/>
    </ligand>
</feature>
<keyword evidence="5" id="KW-0999">Mitochondrion inner membrane</keyword>
<dbReference type="Pfam" id="PF08241">
    <property type="entry name" value="Methyltransf_11"/>
    <property type="match status" value="1"/>
</dbReference>
<keyword evidence="5" id="KW-0479">Metal-binding</keyword>
<keyword evidence="5" id="KW-0460">Magnesium</keyword>
<comment type="caution">
    <text evidence="7">The sequence shown here is derived from an EMBL/GenBank/DDBJ whole genome shotgun (WGS) entry which is preliminary data.</text>
</comment>
<dbReference type="InterPro" id="IPR013216">
    <property type="entry name" value="Methyltransf_11"/>
</dbReference>
<gene>
    <name evidence="5" type="primary">coq3</name>
    <name evidence="7" type="ORF">CYY_000607</name>
</gene>
<feature type="binding site" evidence="5">
    <location>
        <position position="205"/>
    </location>
    <ligand>
        <name>Mg(2+)</name>
        <dbReference type="ChEBI" id="CHEBI:18420"/>
    </ligand>
</feature>
<feature type="domain" description="Methyltransferase type 11" evidence="6">
    <location>
        <begin position="122"/>
        <end position="229"/>
    </location>
</feature>
<keyword evidence="3 5" id="KW-0831">Ubiquinone biosynthesis</keyword>
<keyword evidence="4 5" id="KW-0949">S-adenosyl-L-methionine</keyword>
<evidence type="ECO:0000256" key="4">
    <source>
        <dbReference type="ARBA" id="ARBA00022691"/>
    </source>
</evidence>
<dbReference type="GO" id="GO:0061542">
    <property type="term" value="F:3-demethylubiquinol 3-O-methyltransferase activity"/>
    <property type="evidence" value="ECO:0007669"/>
    <property type="project" value="UniProtKB-UniRule"/>
</dbReference>
<dbReference type="Gene3D" id="3.40.50.150">
    <property type="entry name" value="Vaccinia Virus protein VP39"/>
    <property type="match status" value="1"/>
</dbReference>
<comment type="catalytic activity">
    <reaction evidence="5">
        <text>a 3-demethylubiquinone + S-adenosyl-L-methionine = a ubiquinone + S-adenosyl-L-homocysteine</text>
        <dbReference type="Rhea" id="RHEA:81215"/>
        <dbReference type="Rhea" id="RHEA-COMP:9565"/>
        <dbReference type="Rhea" id="RHEA-COMP:19654"/>
        <dbReference type="ChEBI" id="CHEBI:16389"/>
        <dbReference type="ChEBI" id="CHEBI:57856"/>
        <dbReference type="ChEBI" id="CHEBI:59789"/>
        <dbReference type="ChEBI" id="CHEBI:231825"/>
    </reaction>
</comment>
<keyword evidence="5" id="KW-0472">Membrane</keyword>
<dbReference type="UniPathway" id="UPA00232"/>
<comment type="cofactor">
    <cofactor evidence="5">
        <name>Mg(2+)</name>
        <dbReference type="ChEBI" id="CHEBI:18420"/>
    </cofactor>
</comment>
<comment type="catalytic activity">
    <reaction evidence="5">
        <text>a 3-demethylubiquinol + S-adenosyl-L-methionine = a ubiquinol + S-adenosyl-L-homocysteine + H(+)</text>
        <dbReference type="Rhea" id="RHEA:44380"/>
        <dbReference type="Rhea" id="RHEA-COMP:9566"/>
        <dbReference type="Rhea" id="RHEA-COMP:10914"/>
        <dbReference type="ChEBI" id="CHEBI:15378"/>
        <dbReference type="ChEBI" id="CHEBI:17976"/>
        <dbReference type="ChEBI" id="CHEBI:57856"/>
        <dbReference type="ChEBI" id="CHEBI:59789"/>
        <dbReference type="ChEBI" id="CHEBI:84422"/>
        <dbReference type="EC" id="2.1.1.64"/>
    </reaction>
</comment>
<evidence type="ECO:0000259" key="6">
    <source>
        <dbReference type="Pfam" id="PF08241"/>
    </source>
</evidence>
<evidence type="ECO:0000256" key="2">
    <source>
        <dbReference type="ARBA" id="ARBA00022679"/>
    </source>
</evidence>
<dbReference type="SUPFAM" id="SSF53335">
    <property type="entry name" value="S-adenosyl-L-methionine-dependent methyltransferases"/>
    <property type="match status" value="1"/>
</dbReference>
<evidence type="ECO:0000256" key="3">
    <source>
        <dbReference type="ARBA" id="ARBA00022688"/>
    </source>
</evidence>
<dbReference type="EC" id="2.1.1.64" evidence="5"/>
<dbReference type="GO" id="GO:0010420">
    <property type="term" value="F:polyprenyldihydroxybenzoate methyltransferase activity"/>
    <property type="evidence" value="ECO:0007669"/>
    <property type="project" value="UniProtKB-UniRule"/>
</dbReference>
<keyword evidence="8" id="KW-1185">Reference proteome</keyword>
<comment type="subunit">
    <text evidence="5">Component of a multi-subunit COQ enzyme complex.</text>
</comment>
<keyword evidence="1 5" id="KW-0489">Methyltransferase</keyword>
<feature type="binding site" evidence="5">
    <location>
        <position position="147"/>
    </location>
    <ligand>
        <name>S-adenosyl-L-methionine</name>
        <dbReference type="ChEBI" id="CHEBI:59789"/>
    </ligand>
</feature>
<comment type="pathway">
    <text evidence="5">Cofactor biosynthesis; ubiquinone biosynthesis.</text>
</comment>
<feature type="binding site" evidence="5">
    <location>
        <position position="201"/>
    </location>
    <ligand>
        <name>S-adenosyl-L-methionine</name>
        <dbReference type="ChEBI" id="CHEBI:59789"/>
    </ligand>
</feature>
<dbReference type="GO" id="GO:0031314">
    <property type="term" value="C:extrinsic component of mitochondrial inner membrane"/>
    <property type="evidence" value="ECO:0007669"/>
    <property type="project" value="UniProtKB-UniRule"/>
</dbReference>
<keyword evidence="5" id="KW-0496">Mitochondrion</keyword>
<evidence type="ECO:0000256" key="1">
    <source>
        <dbReference type="ARBA" id="ARBA00022603"/>
    </source>
</evidence>
<evidence type="ECO:0000313" key="8">
    <source>
        <dbReference type="Proteomes" id="UP000695562"/>
    </source>
</evidence>
<dbReference type="PANTHER" id="PTHR43464">
    <property type="entry name" value="METHYLTRANSFERASE"/>
    <property type="match status" value="1"/>
</dbReference>
<dbReference type="EC" id="2.1.1.-" evidence="5"/>
<keyword evidence="2 5" id="KW-0808">Transferase</keyword>
<feature type="binding site" evidence="5">
    <location>
        <position position="125"/>
    </location>
    <ligand>
        <name>S-adenosyl-L-methionine</name>
        <dbReference type="ChEBI" id="CHEBI:59789"/>
    </ligand>
</feature>
<name>A0A8J4QAM7_9MYCE</name>
<protein>
    <recommendedName>
        <fullName evidence="5">Ubiquinone biosynthesis O-methyltransferase, mitochondrial</fullName>
    </recommendedName>
    <alternativeName>
        <fullName evidence="5">3-demethylubiquinol 3-O-methyltransferase</fullName>
        <ecNumber evidence="5">2.1.1.64</ecNumber>
    </alternativeName>
    <alternativeName>
        <fullName evidence="5">3-demethylubiquinone 3-O-methyltransferase</fullName>
        <ecNumber evidence="5">2.1.1.-</ecNumber>
    </alternativeName>
    <alternativeName>
        <fullName evidence="5">Polyprenyldihydroxybenzoate methyltransferase</fullName>
        <ecNumber evidence="5">2.1.1.114</ecNumber>
    </alternativeName>
</protein>
<dbReference type="PANTHER" id="PTHR43464:SF19">
    <property type="entry name" value="UBIQUINONE BIOSYNTHESIS O-METHYLTRANSFERASE, MITOCHONDRIAL"/>
    <property type="match status" value="1"/>
</dbReference>
<dbReference type="HAMAP" id="MF_00472">
    <property type="entry name" value="UbiG"/>
    <property type="match status" value="1"/>
</dbReference>
<comment type="similarity">
    <text evidence="5">Belongs to the class I-like SAM-binding methyltransferase superfamily. UbiG/COQ3 family.</text>
</comment>
<dbReference type="GO" id="GO:0032259">
    <property type="term" value="P:methylation"/>
    <property type="evidence" value="ECO:0007669"/>
    <property type="project" value="UniProtKB-KW"/>
</dbReference>
<reference evidence="7" key="1">
    <citation type="submission" date="2020-01" db="EMBL/GenBank/DDBJ databases">
        <title>Development of genomics and gene disruption for Polysphondylium violaceum indicates a role for the polyketide synthase stlB in stalk morphogenesis.</title>
        <authorList>
            <person name="Narita B."/>
            <person name="Kawabe Y."/>
            <person name="Kin K."/>
            <person name="Saito T."/>
            <person name="Gibbs R."/>
            <person name="Kuspa A."/>
            <person name="Muzny D."/>
            <person name="Queller D."/>
            <person name="Richards S."/>
            <person name="Strassman J."/>
            <person name="Sucgang R."/>
            <person name="Worley K."/>
            <person name="Schaap P."/>
        </authorList>
    </citation>
    <scope>NUCLEOTIDE SEQUENCE</scope>
    <source>
        <strain evidence="7">QSvi11</strain>
    </source>
</reference>
<evidence type="ECO:0000313" key="7">
    <source>
        <dbReference type="EMBL" id="KAF2078056.1"/>
    </source>
</evidence>
<feature type="binding site" evidence="5">
    <location>
        <position position="202"/>
    </location>
    <ligand>
        <name>Mg(2+)</name>
        <dbReference type="ChEBI" id="CHEBI:18420"/>
    </ligand>
</feature>
<comment type="function">
    <text evidence="5">O-methyltransferase required for two non-consecutive steps during ubiquinone biosynthesis. Catalyzes the 2 O-methylation of 3,4-dihydroxy-5-(all-trans-polyprenyl)benzoic acid into 4-hydroxy-3-methoxy-5-(all-trans-polyprenyl)benzoic acid. Also catalyzes the last step of ubiquinone biosynthesis by mediating methylation of 3-demethylubiquinone into ubiquinone. Also able to mediate the methylation of 3-demethylubiquinol into ubiquinol.</text>
</comment>
<dbReference type="AlphaFoldDB" id="A0A8J4QAM7"/>
<comment type="catalytic activity">
    <reaction evidence="5">
        <text>a 3,4-dihydroxy-5-(all-trans-polyprenyl)benzoate + S-adenosyl-L-methionine = a 4-hydroxy-3-methoxy-5-(all-trans-polyprenyl)benzoate + S-adenosyl-L-homocysteine + H(+)</text>
        <dbReference type="Rhea" id="RHEA:44452"/>
        <dbReference type="Rhea" id="RHEA-COMP:10930"/>
        <dbReference type="Rhea" id="RHEA-COMP:10931"/>
        <dbReference type="ChEBI" id="CHEBI:15378"/>
        <dbReference type="ChEBI" id="CHEBI:57856"/>
        <dbReference type="ChEBI" id="CHEBI:59789"/>
        <dbReference type="ChEBI" id="CHEBI:64694"/>
        <dbReference type="ChEBI" id="CHEBI:84443"/>
        <dbReference type="EC" id="2.1.1.114"/>
    </reaction>
</comment>
<dbReference type="InterPro" id="IPR029063">
    <property type="entry name" value="SAM-dependent_MTases_sf"/>
</dbReference>
<proteinExistence type="inferred from homology"/>
<sequence>MQQSIKALSKLHRFTATTTAASSIKCWSHSQPLCRSFSSTNTTPNDNININNINSNNNTLKNEEIQFFNNLSKDWWNPEGTMKPLHRMNPLRVQYIVDSIKSSTSLISDNPIQYPLKGLKMIDIGCGAGLLSESLSRLGADKVIGLDAAKNNVLMAKSHASADIDLKENIETNKLEYVESTIERFIQDESMVESFDVVCSLEVIEHVDNPQEFLKLCTRLLKPGGHIFISTINKTPTSFLATILGAEYIFRMVPIGTHHWSQFIKPADIHSALAQNNCAVKDTQGLFYNPYDSSWSLIKDLSVNYILYAIKK</sequence>
<dbReference type="Proteomes" id="UP000695562">
    <property type="component" value="Unassembled WGS sequence"/>
</dbReference>
<evidence type="ECO:0000256" key="5">
    <source>
        <dbReference type="HAMAP-Rule" id="MF_03190"/>
    </source>
</evidence>
<dbReference type="NCBIfam" id="TIGR01983">
    <property type="entry name" value="UbiG"/>
    <property type="match status" value="1"/>
</dbReference>
<organism evidence="7 8">
    <name type="scientific">Polysphondylium violaceum</name>
    <dbReference type="NCBI Taxonomy" id="133409"/>
    <lineage>
        <taxon>Eukaryota</taxon>
        <taxon>Amoebozoa</taxon>
        <taxon>Evosea</taxon>
        <taxon>Eumycetozoa</taxon>
        <taxon>Dictyostelia</taxon>
        <taxon>Dictyosteliales</taxon>
        <taxon>Dictyosteliaceae</taxon>
        <taxon>Polysphondylium</taxon>
    </lineage>
</organism>
<dbReference type="OrthoDB" id="3265906at2759"/>
<dbReference type="InterPro" id="IPR010233">
    <property type="entry name" value="UbiG_MeTrfase"/>
</dbReference>
<dbReference type="EMBL" id="AJWJ01000012">
    <property type="protein sequence ID" value="KAF2078056.1"/>
    <property type="molecule type" value="Genomic_DNA"/>
</dbReference>
<accession>A0A8J4QAM7</accession>